<feature type="domain" description="Spore germination protein N-terminal" evidence="9">
    <location>
        <begin position="26"/>
        <end position="202"/>
    </location>
</feature>
<organism evidence="10 11">
    <name type="scientific">Desulforamulus profundi</name>
    <dbReference type="NCBI Taxonomy" id="1383067"/>
    <lineage>
        <taxon>Bacteria</taxon>
        <taxon>Bacillati</taxon>
        <taxon>Bacillota</taxon>
        <taxon>Clostridia</taxon>
        <taxon>Eubacteriales</taxon>
        <taxon>Peptococcaceae</taxon>
        <taxon>Desulforamulus</taxon>
    </lineage>
</organism>
<dbReference type="InterPro" id="IPR057336">
    <property type="entry name" value="GerAC_N"/>
</dbReference>
<name>A0A2C6MBY9_9FIRM</name>
<evidence type="ECO:0000259" key="8">
    <source>
        <dbReference type="Pfam" id="PF05504"/>
    </source>
</evidence>
<dbReference type="EMBL" id="AWQQ01000156">
    <property type="protein sequence ID" value="PHJ36716.1"/>
    <property type="molecule type" value="Genomic_DNA"/>
</dbReference>
<keyword evidence="6" id="KW-0564">Palmitate</keyword>
<proteinExistence type="inferred from homology"/>
<evidence type="ECO:0000259" key="9">
    <source>
        <dbReference type="Pfam" id="PF25198"/>
    </source>
</evidence>
<comment type="subcellular location">
    <subcellularLocation>
        <location evidence="1">Membrane</location>
        <topology evidence="1">Lipid-anchor</topology>
    </subcellularLocation>
</comment>
<dbReference type="OrthoDB" id="9816067at2"/>
<keyword evidence="3" id="KW-0309">Germination</keyword>
<evidence type="ECO:0000313" key="10">
    <source>
        <dbReference type="EMBL" id="PHJ36716.1"/>
    </source>
</evidence>
<dbReference type="GO" id="GO:0009847">
    <property type="term" value="P:spore germination"/>
    <property type="evidence" value="ECO:0007669"/>
    <property type="project" value="InterPro"/>
</dbReference>
<dbReference type="NCBIfam" id="TIGR02887">
    <property type="entry name" value="spore_ger_x_C"/>
    <property type="match status" value="1"/>
</dbReference>
<dbReference type="InterPro" id="IPR008844">
    <property type="entry name" value="Spore_GerAC-like"/>
</dbReference>
<evidence type="ECO:0000256" key="3">
    <source>
        <dbReference type="ARBA" id="ARBA00022544"/>
    </source>
</evidence>
<comment type="similarity">
    <text evidence="2">Belongs to the GerABKC lipoprotein family.</text>
</comment>
<evidence type="ECO:0000256" key="7">
    <source>
        <dbReference type="ARBA" id="ARBA00023288"/>
    </source>
</evidence>
<reference evidence="10 11" key="1">
    <citation type="submission" date="2013-09" db="EMBL/GenBank/DDBJ databases">
        <title>Biodegradation of hydrocarbons in the deep terrestrial subsurface : characterization of a microbial consortium composed of two Desulfotomaculum species originating from a deep geological formation.</title>
        <authorList>
            <person name="Aullo T."/>
            <person name="Berlendis S."/>
            <person name="Lascourreges J.-F."/>
            <person name="Dessort D."/>
            <person name="Saint-Laurent S."/>
            <person name="Schraauwers B."/>
            <person name="Mas J."/>
            <person name="Magot M."/>
            <person name="Ranchou-Peyruse A."/>
        </authorList>
    </citation>
    <scope>NUCLEOTIDE SEQUENCE [LARGE SCALE GENOMIC DNA]</scope>
    <source>
        <strain evidence="10 11">Bs107</strain>
    </source>
</reference>
<keyword evidence="4" id="KW-0732">Signal</keyword>
<comment type="caution">
    <text evidence="10">The sequence shown here is derived from an EMBL/GenBank/DDBJ whole genome shotgun (WGS) entry which is preliminary data.</text>
</comment>
<dbReference type="RefSeq" id="WP_099084227.1">
    <property type="nucleotide sequence ID" value="NZ_AWQQ01000156.1"/>
</dbReference>
<dbReference type="PANTHER" id="PTHR35789:SF1">
    <property type="entry name" value="SPORE GERMINATION PROTEIN B3"/>
    <property type="match status" value="1"/>
</dbReference>
<dbReference type="PANTHER" id="PTHR35789">
    <property type="entry name" value="SPORE GERMINATION PROTEIN B3"/>
    <property type="match status" value="1"/>
</dbReference>
<keyword evidence="11" id="KW-1185">Reference proteome</keyword>
<evidence type="ECO:0000256" key="5">
    <source>
        <dbReference type="ARBA" id="ARBA00023136"/>
    </source>
</evidence>
<keyword evidence="7" id="KW-0449">Lipoprotein</keyword>
<dbReference type="InterPro" id="IPR046953">
    <property type="entry name" value="Spore_GerAC-like_C"/>
</dbReference>
<accession>A0A2C6MBY9</accession>
<dbReference type="Gene3D" id="3.30.300.210">
    <property type="entry name" value="Nutrient germinant receptor protein C, domain 3"/>
    <property type="match status" value="1"/>
</dbReference>
<dbReference type="AlphaFoldDB" id="A0A2C6MBY9"/>
<protein>
    <recommendedName>
        <fullName evidence="12">Germination protein Ger(X)C</fullName>
    </recommendedName>
</protein>
<dbReference type="GO" id="GO:0016020">
    <property type="term" value="C:membrane"/>
    <property type="evidence" value="ECO:0007669"/>
    <property type="project" value="UniProtKB-SubCell"/>
</dbReference>
<evidence type="ECO:0008006" key="12">
    <source>
        <dbReference type="Google" id="ProtNLM"/>
    </source>
</evidence>
<dbReference type="Pfam" id="PF05504">
    <property type="entry name" value="Spore_GerAC"/>
    <property type="match status" value="1"/>
</dbReference>
<evidence type="ECO:0000313" key="11">
    <source>
        <dbReference type="Proteomes" id="UP000222564"/>
    </source>
</evidence>
<evidence type="ECO:0000256" key="1">
    <source>
        <dbReference type="ARBA" id="ARBA00004635"/>
    </source>
</evidence>
<dbReference type="PROSITE" id="PS51257">
    <property type="entry name" value="PROKAR_LIPOPROTEIN"/>
    <property type="match status" value="1"/>
</dbReference>
<feature type="domain" description="Spore germination GerAC-like C-terminal" evidence="8">
    <location>
        <begin position="230"/>
        <end position="394"/>
    </location>
</feature>
<gene>
    <name evidence="10" type="ORF">P378_20625</name>
</gene>
<dbReference type="InterPro" id="IPR038501">
    <property type="entry name" value="Spore_GerAC_C_sf"/>
</dbReference>
<evidence type="ECO:0000256" key="6">
    <source>
        <dbReference type="ARBA" id="ARBA00023139"/>
    </source>
</evidence>
<evidence type="ECO:0000256" key="2">
    <source>
        <dbReference type="ARBA" id="ARBA00007886"/>
    </source>
</evidence>
<sequence>MRRKSGLLVVLLILTMVTGCWSSLALEKRAIVSGFGLDQAKEKGKVRVTLQIVKSGAGGRTDMGDTGGVKAKQSVLVYTGTGYTFSQALDTLVKKTGKSLFYSEAKIVVAGEAMAREGLFTVTDFFDRSREPSTRNLLIIAKGEAKEVLETKLGEEDIWAYGIRDVVKSAMLHGYLPTSDIKDFITAVESRTTAPVVPLVKIIPNEYKNEGNQPPEQKQAVPAKEMKLLGMAVFRHYKMVGQLDERQTRGFLWVNGKEHRCITTLPIPGSEDKKAASVTIRADSKVKPELKNGKLRIHIQVHEEGELSEIQPDSIDMTNPANVKEFEKLKQYAIAGEIQDAVKKAQGLNSDIFGFGEEVHRRYPREWNQLKDKWDEIFPLLEVTIKVQSKIRRTEKVTNPAMSE</sequence>
<dbReference type="Pfam" id="PF25198">
    <property type="entry name" value="Spore_GerAC_N"/>
    <property type="match status" value="1"/>
</dbReference>
<keyword evidence="5" id="KW-0472">Membrane</keyword>
<dbReference type="Proteomes" id="UP000222564">
    <property type="component" value="Unassembled WGS sequence"/>
</dbReference>
<evidence type="ECO:0000256" key="4">
    <source>
        <dbReference type="ARBA" id="ARBA00022729"/>
    </source>
</evidence>